<dbReference type="InterPro" id="IPR005180">
    <property type="entry name" value="DUF302"/>
</dbReference>
<dbReference type="PANTHER" id="PTHR38342:SF2">
    <property type="entry name" value="INNER MEMBRANE OR EXPORTED"/>
    <property type="match status" value="1"/>
</dbReference>
<dbReference type="SUPFAM" id="SSF103247">
    <property type="entry name" value="TT1751-like"/>
    <property type="match status" value="1"/>
</dbReference>
<accession>A0AAN0M899</accession>
<dbReference type="RefSeq" id="WP_342076223.1">
    <property type="nucleotide sequence ID" value="NZ_CP151767.2"/>
</dbReference>
<protein>
    <submittedName>
        <fullName evidence="3">DUF302 domain-containing protein</fullName>
    </submittedName>
</protein>
<keyword evidence="1" id="KW-0732">Signal</keyword>
<dbReference type="Gene3D" id="3.30.310.70">
    <property type="entry name" value="TT1751-like domain"/>
    <property type="match status" value="1"/>
</dbReference>
<evidence type="ECO:0000256" key="1">
    <source>
        <dbReference type="SAM" id="SignalP"/>
    </source>
</evidence>
<dbReference type="Pfam" id="PF03625">
    <property type="entry name" value="DUF302"/>
    <property type="match status" value="1"/>
</dbReference>
<feature type="signal peptide" evidence="1">
    <location>
        <begin position="1"/>
        <end position="19"/>
    </location>
</feature>
<feature type="domain" description="DUF302" evidence="2">
    <location>
        <begin position="52"/>
        <end position="111"/>
    </location>
</feature>
<dbReference type="AlphaFoldDB" id="A0AAN0M899"/>
<keyword evidence="4" id="KW-1185">Reference proteome</keyword>
<reference evidence="3" key="1">
    <citation type="submission" date="2024-08" db="EMBL/GenBank/DDBJ databases">
        <title>Phylogenomic analyses of a clade within the roseobacter group suggest taxonomic reassignments of species of the genera Aestuariivita, Citreicella, Loktanella, Nautella, Pelagibaca, Ruegeria, Thalassobius, Thiobacimonas and Tropicibacter, and the proposal o.</title>
        <authorList>
            <person name="Jeon C.O."/>
        </authorList>
    </citation>
    <scope>NUCLEOTIDE SEQUENCE</scope>
    <source>
        <strain evidence="3">SS1-5</strain>
    </source>
</reference>
<organism evidence="3 4">
    <name type="scientific">Yoonia rhodophyticola</name>
    <dbReference type="NCBI Taxonomy" id="3137370"/>
    <lineage>
        <taxon>Bacteria</taxon>
        <taxon>Pseudomonadati</taxon>
        <taxon>Pseudomonadota</taxon>
        <taxon>Alphaproteobacteria</taxon>
        <taxon>Rhodobacterales</taxon>
        <taxon>Paracoccaceae</taxon>
        <taxon>Yoonia</taxon>
    </lineage>
</organism>
<proteinExistence type="predicted"/>
<dbReference type="InterPro" id="IPR035923">
    <property type="entry name" value="TT1751-like_sf"/>
</dbReference>
<dbReference type="CDD" id="cd14797">
    <property type="entry name" value="DUF302"/>
    <property type="match status" value="1"/>
</dbReference>
<dbReference type="KEGG" id="yrh:AABB31_18230"/>
<dbReference type="PANTHER" id="PTHR38342">
    <property type="entry name" value="SLR5037 PROTEIN"/>
    <property type="match status" value="1"/>
</dbReference>
<evidence type="ECO:0000313" key="4">
    <source>
        <dbReference type="Proteomes" id="UP001470809"/>
    </source>
</evidence>
<evidence type="ECO:0000313" key="3">
    <source>
        <dbReference type="EMBL" id="WZU66904.1"/>
    </source>
</evidence>
<sequence length="148" mass="15205">MKHLIATALIGLSTTAAWAENMIKASPLSVSETIDGLEAAVTGAGATVFARVDHAKGAESVGKSIPDATLLIFGNPALGTLAMEDDLRAGLVLPLRVLAYQDADGNTQMTWTPAEDLFAGLDIAADAEVVKKVNGALNALTDKAMSAN</sequence>
<feature type="chain" id="PRO_5042931732" evidence="1">
    <location>
        <begin position="20"/>
        <end position="148"/>
    </location>
</feature>
<dbReference type="Proteomes" id="UP001470809">
    <property type="component" value="Chromosome"/>
</dbReference>
<name>A0AAN0M899_9RHOB</name>
<gene>
    <name evidence="3" type="ORF">AABB31_18230</name>
</gene>
<dbReference type="EMBL" id="CP151767">
    <property type="protein sequence ID" value="WZU66904.1"/>
    <property type="molecule type" value="Genomic_DNA"/>
</dbReference>
<evidence type="ECO:0000259" key="2">
    <source>
        <dbReference type="Pfam" id="PF03625"/>
    </source>
</evidence>